<gene>
    <name evidence="5" type="ORF">A0H81_04731</name>
</gene>
<evidence type="ECO:0000313" key="5">
    <source>
        <dbReference type="EMBL" id="OBZ75970.1"/>
    </source>
</evidence>
<organism evidence="5 6">
    <name type="scientific">Grifola frondosa</name>
    <name type="common">Maitake</name>
    <name type="synonym">Polyporus frondosus</name>
    <dbReference type="NCBI Taxonomy" id="5627"/>
    <lineage>
        <taxon>Eukaryota</taxon>
        <taxon>Fungi</taxon>
        <taxon>Dikarya</taxon>
        <taxon>Basidiomycota</taxon>
        <taxon>Agaricomycotina</taxon>
        <taxon>Agaricomycetes</taxon>
        <taxon>Polyporales</taxon>
        <taxon>Grifolaceae</taxon>
        <taxon>Grifola</taxon>
    </lineage>
</organism>
<dbReference type="GO" id="GO:1990527">
    <property type="term" value="C:Tec1p-Ste12p-Dig1p complex"/>
    <property type="evidence" value="ECO:0007669"/>
    <property type="project" value="TreeGrafter"/>
</dbReference>
<keyword evidence="3" id="KW-0479">Metal-binding</keyword>
<keyword evidence="3" id="KW-0862">Zinc</keyword>
<dbReference type="Proteomes" id="UP000092993">
    <property type="component" value="Unassembled WGS sequence"/>
</dbReference>
<reference evidence="5 6" key="1">
    <citation type="submission" date="2016-03" db="EMBL/GenBank/DDBJ databases">
        <title>Whole genome sequencing of Grifola frondosa 9006-11.</title>
        <authorList>
            <person name="Min B."/>
            <person name="Park H."/>
            <person name="Kim J.-G."/>
            <person name="Cho H."/>
            <person name="Oh Y.-L."/>
            <person name="Kong W.-S."/>
            <person name="Choi I.-G."/>
        </authorList>
    </citation>
    <scope>NUCLEOTIDE SEQUENCE [LARGE SCALE GENOMIC DNA]</scope>
    <source>
        <strain evidence="5 6">9006-11</strain>
    </source>
</reference>
<dbReference type="InterPro" id="IPR052127">
    <property type="entry name" value="STE12_transcription_factor"/>
</dbReference>
<evidence type="ECO:0000256" key="2">
    <source>
        <dbReference type="ARBA" id="ARBA00023242"/>
    </source>
</evidence>
<dbReference type="Gene3D" id="3.30.160.60">
    <property type="entry name" value="Classic Zinc Finger"/>
    <property type="match status" value="1"/>
</dbReference>
<keyword evidence="6" id="KW-1185">Reference proteome</keyword>
<dbReference type="EMBL" id="LUGG01000004">
    <property type="protein sequence ID" value="OBZ75970.1"/>
    <property type="molecule type" value="Genomic_DNA"/>
</dbReference>
<dbReference type="GO" id="GO:0003700">
    <property type="term" value="F:DNA-binding transcription factor activity"/>
    <property type="evidence" value="ECO:0007669"/>
    <property type="project" value="TreeGrafter"/>
</dbReference>
<sequence>MDFARTPGMLHRACTSRPSCGPRATEGAREHAQLFTYHPKRSFYEQFSKVHGSIKGEGELEAAVRRADEACTVSENGSSEEVNELTSLDAGEGACGGKNKKMPPAVLQSAPFFSSMFTLFEGSLLPMGFVPDRPHMEQRHTYLLVEHAPAPACSNTDPYFATQEQQQGAINTGWMPTGDAARTKAFVCPLFSCGCMFKRVEHLKQHLCMHMLEPPFQCPHWDSLAQHERTHMRGSGMAREEVDVDVGDEGMEMNMDELEEEDALILLCLPVQPLPKLRSHVCKCLHLHLLSRTSHLPIFHPCKSGTLQASF</sequence>
<dbReference type="PROSITE" id="PS50157">
    <property type="entry name" value="ZINC_FINGER_C2H2_2"/>
    <property type="match status" value="1"/>
</dbReference>
<dbReference type="PANTHER" id="PTHR47427:SF2">
    <property type="entry name" value="C2H2-TYPE DOMAIN-CONTAINING PROTEIN"/>
    <property type="match status" value="1"/>
</dbReference>
<dbReference type="GO" id="GO:0005634">
    <property type="term" value="C:nucleus"/>
    <property type="evidence" value="ECO:0007669"/>
    <property type="project" value="UniProtKB-SubCell"/>
</dbReference>
<evidence type="ECO:0000256" key="1">
    <source>
        <dbReference type="ARBA" id="ARBA00004123"/>
    </source>
</evidence>
<proteinExistence type="predicted"/>
<feature type="domain" description="C2H2-type" evidence="4">
    <location>
        <begin position="186"/>
        <end position="215"/>
    </location>
</feature>
<keyword evidence="2" id="KW-0539">Nucleus</keyword>
<dbReference type="OrthoDB" id="654211at2759"/>
<comment type="caution">
    <text evidence="5">The sequence shown here is derived from an EMBL/GenBank/DDBJ whole genome shotgun (WGS) entry which is preliminary data.</text>
</comment>
<evidence type="ECO:0000256" key="3">
    <source>
        <dbReference type="PROSITE-ProRule" id="PRU00042"/>
    </source>
</evidence>
<dbReference type="GO" id="GO:1990526">
    <property type="term" value="C:Ste12p-Dig1p-Dig2p complex"/>
    <property type="evidence" value="ECO:0007669"/>
    <property type="project" value="TreeGrafter"/>
</dbReference>
<dbReference type="GO" id="GO:0008270">
    <property type="term" value="F:zinc ion binding"/>
    <property type="evidence" value="ECO:0007669"/>
    <property type="project" value="UniProtKB-KW"/>
</dbReference>
<comment type="subcellular location">
    <subcellularLocation>
        <location evidence="1">Nucleus</location>
    </subcellularLocation>
</comment>
<dbReference type="SUPFAM" id="SSF57667">
    <property type="entry name" value="beta-beta-alpha zinc fingers"/>
    <property type="match status" value="1"/>
</dbReference>
<accession>A0A1C7MGK6</accession>
<evidence type="ECO:0000259" key="4">
    <source>
        <dbReference type="PROSITE" id="PS50157"/>
    </source>
</evidence>
<dbReference type="PANTHER" id="PTHR47427">
    <property type="entry name" value="PROTEIN STE12"/>
    <property type="match status" value="1"/>
</dbReference>
<dbReference type="AlphaFoldDB" id="A0A1C7MGK6"/>
<name>A0A1C7MGK6_GRIFR</name>
<evidence type="ECO:0000313" key="6">
    <source>
        <dbReference type="Proteomes" id="UP000092993"/>
    </source>
</evidence>
<dbReference type="STRING" id="5627.A0A1C7MGK6"/>
<protein>
    <recommendedName>
        <fullName evidence="4">C2H2-type domain-containing protein</fullName>
    </recommendedName>
</protein>
<keyword evidence="3" id="KW-0863">Zinc-finger</keyword>
<dbReference type="InterPro" id="IPR013087">
    <property type="entry name" value="Znf_C2H2_type"/>
</dbReference>
<dbReference type="InterPro" id="IPR036236">
    <property type="entry name" value="Znf_C2H2_sf"/>
</dbReference>
<dbReference type="PROSITE" id="PS00028">
    <property type="entry name" value="ZINC_FINGER_C2H2_1"/>
    <property type="match status" value="1"/>
</dbReference>